<dbReference type="PaxDb" id="5691-EAN76581"/>
<evidence type="ECO:0000313" key="2">
    <source>
        <dbReference type="Proteomes" id="UP000008524"/>
    </source>
</evidence>
<proteinExistence type="predicted"/>
<name>Q38F39_TRYB2</name>
<accession>Q38F39</accession>
<gene>
    <name evidence="1" type="ORF">Tb09.160.3660</name>
</gene>
<dbReference type="Proteomes" id="UP000008524">
    <property type="component" value="Chromosome 9"/>
</dbReference>
<reference evidence="1 2" key="1">
    <citation type="journal article" date="2005" name="Science">
        <title>Comparative genomics of trypanosomatid parasitic protozoa.</title>
        <authorList>
            <person name="El-Sayed N.M."/>
            <person name="Myler P.J."/>
            <person name="Blandin G."/>
            <person name="Berriman M."/>
            <person name="Crabtree J."/>
            <person name="Aggarwal G."/>
            <person name="Caler E."/>
            <person name="Renauld H."/>
            <person name="Worthey E.A."/>
            <person name="Hertz-Fowler C."/>
            <person name="Ghedin E."/>
            <person name="Peacock C."/>
            <person name="Bartholomeu D.C."/>
            <person name="Haas B.J."/>
            <person name="Tran A.N."/>
            <person name="Wortman J.R."/>
            <person name="Alsmark U.C."/>
            <person name="Angiuoli S."/>
            <person name="Anupama A."/>
            <person name="Badger J."/>
            <person name="Bringaud F."/>
            <person name="Cadag E."/>
            <person name="Carlton J.M."/>
            <person name="Cerqueira G.C."/>
            <person name="Creasy T."/>
            <person name="Delcher A.L."/>
            <person name="Djikeng A."/>
            <person name="Embley T.M."/>
            <person name="Hauser C."/>
            <person name="Ivens A.C."/>
            <person name="Kummerfeld S.K."/>
            <person name="Pereira-Leal J.B."/>
            <person name="Nilsson D."/>
            <person name="Peterson J."/>
            <person name="Salzberg S.L."/>
            <person name="Shallom J."/>
            <person name="Silva J.C."/>
            <person name="Sundaram J."/>
            <person name="Westenberger S."/>
            <person name="White O."/>
            <person name="Melville S.E."/>
            <person name="Donelson J.E."/>
            <person name="Andersson B."/>
            <person name="Stuart K.D."/>
            <person name="Hall N."/>
        </authorList>
    </citation>
    <scope>NUCLEOTIDE SEQUENCE [LARGE SCALE GENOMIC DNA]</scope>
    <source>
        <strain evidence="1 2">927/4 GUTat10.1</strain>
    </source>
</reference>
<keyword evidence="2" id="KW-1185">Reference proteome</keyword>
<evidence type="ECO:0000313" key="1">
    <source>
        <dbReference type="EMBL" id="EAN76581.1"/>
    </source>
</evidence>
<dbReference type="InParanoid" id="Q38F39"/>
<sequence>MRVRESIIGEYKKEEEEENRQCGNSDKMSLLFNRVRVKYLSAHHLLKECCR</sequence>
<dbReference type="GeneID" id="3660012"/>
<dbReference type="EMBL" id="CM000207">
    <property type="protein sequence ID" value="EAN76581.1"/>
    <property type="molecule type" value="Genomic_DNA"/>
</dbReference>
<protein>
    <submittedName>
        <fullName evidence="1">Uncharacterized protein</fullName>
    </submittedName>
</protein>
<dbReference type="KEGG" id="tbr:Tb09.160.3660"/>
<organism evidence="1 2">
    <name type="scientific">Trypanosoma brucei brucei (strain 927/4 GUTat10.1)</name>
    <dbReference type="NCBI Taxonomy" id="185431"/>
    <lineage>
        <taxon>Eukaryota</taxon>
        <taxon>Discoba</taxon>
        <taxon>Euglenozoa</taxon>
        <taxon>Kinetoplastea</taxon>
        <taxon>Metakinetoplastina</taxon>
        <taxon>Trypanosomatida</taxon>
        <taxon>Trypanosomatidae</taxon>
        <taxon>Trypanosoma</taxon>
    </lineage>
</organism>
<dbReference type="RefSeq" id="XP_803819.1">
    <property type="nucleotide sequence ID" value="XM_798726.1"/>
</dbReference>
<dbReference type="AlphaFoldDB" id="Q38F39"/>
<reference evidence="1 2" key="2">
    <citation type="journal article" date="2005" name="Science">
        <title>The genome of the African trypanosome Trypanosoma brucei.</title>
        <authorList>
            <person name="Berriman M."/>
            <person name="Ghedin E."/>
            <person name="Hertz-Fowler C."/>
            <person name="Blandin G."/>
            <person name="Renauld H."/>
            <person name="Bartholomeu D.C."/>
            <person name="Lennard N.J."/>
            <person name="Caler E."/>
            <person name="Hamlin N.E."/>
            <person name="Haas B."/>
            <person name="Bohme U."/>
            <person name="Hannick L."/>
            <person name="Aslett M.A."/>
            <person name="Shallom J."/>
            <person name="Marcello L."/>
            <person name="Hou L."/>
            <person name="Wickstead B."/>
            <person name="Alsmark U.C."/>
            <person name="Arrowsmith C."/>
            <person name="Atkin R.J."/>
            <person name="Barron A.J."/>
            <person name="Bringaud F."/>
            <person name="Brooks K."/>
            <person name="Carrington M."/>
            <person name="Cherevach I."/>
            <person name="Chillingworth T.J."/>
            <person name="Churcher C."/>
            <person name="Clark L.N."/>
            <person name="Corton C.H."/>
            <person name="Cronin A."/>
            <person name="Davies R.M."/>
            <person name="Doggett J."/>
            <person name="Djikeng A."/>
            <person name="Feldblyum T."/>
            <person name="Field M.C."/>
            <person name="Fraser A."/>
            <person name="Goodhead I."/>
            <person name="Hance Z."/>
            <person name="Harper D."/>
            <person name="Harris B.R."/>
            <person name="Hauser H."/>
            <person name="Hostetler J."/>
            <person name="Ivens A."/>
            <person name="Jagels K."/>
            <person name="Johnson D."/>
            <person name="Johnson J."/>
            <person name="Jones K."/>
            <person name="Kerhornou A.X."/>
            <person name="Koo H."/>
            <person name="Larke N."/>
            <person name="Landfear S."/>
            <person name="Larkin C."/>
            <person name="Leech V."/>
            <person name="Line A."/>
            <person name="Lord A."/>
            <person name="Macleod A."/>
            <person name="Mooney P.J."/>
            <person name="Moule S."/>
            <person name="Martin D.M."/>
            <person name="Morgan G.W."/>
            <person name="Mungall K."/>
            <person name="Norbertczak H."/>
            <person name="Ormond D."/>
            <person name="Pai G."/>
            <person name="Peacock C.S."/>
            <person name="Peterson J."/>
            <person name="Quail M.A."/>
            <person name="Rabbinowitsch E."/>
            <person name="Rajandream M.A."/>
            <person name="Reitter C."/>
            <person name="Salzberg S.L."/>
            <person name="Sanders M."/>
            <person name="Schobel S."/>
            <person name="Sharp S."/>
            <person name="Simmonds M."/>
            <person name="Simpson A.J."/>
            <person name="Tallon L."/>
            <person name="Turner C.M."/>
            <person name="Tait A."/>
            <person name="Tivey A.R."/>
            <person name="Van Aken S."/>
            <person name="Walker D."/>
            <person name="Wanless D."/>
            <person name="Wang S."/>
            <person name="White B."/>
            <person name="White O."/>
            <person name="Whitehead S."/>
            <person name="Woodward J."/>
            <person name="Wortman J."/>
            <person name="Adams M.D."/>
            <person name="Embley T.M."/>
            <person name="Gull K."/>
            <person name="Ullu E."/>
            <person name="Barry J.D."/>
            <person name="Fairlamb A.H."/>
            <person name="Opperdoes F."/>
            <person name="Barrell B.G."/>
            <person name="Donelson J.E."/>
            <person name="Hall N."/>
            <person name="Fraser C.M."/>
            <person name="Melville S.E."/>
            <person name="El-Sayed N.M."/>
        </authorList>
    </citation>
    <scope>NUCLEOTIDE SEQUENCE [LARGE SCALE GENOMIC DNA]</scope>
    <source>
        <strain evidence="1 2">927/4 GUTat10.1</strain>
    </source>
</reference>